<feature type="chain" id="PRO_5039284581" evidence="1">
    <location>
        <begin position="22"/>
        <end position="273"/>
    </location>
</feature>
<accession>A0A6P2CH98</accession>
<reference evidence="3 4" key="1">
    <citation type="submission" date="2018-07" db="EMBL/GenBank/DDBJ databases">
        <title>Genome sequence of Rhodococcus rhodnii ATCC 35071 from Rhodnius prolixus.</title>
        <authorList>
            <person name="Patel V."/>
            <person name="Vogel K.J."/>
        </authorList>
    </citation>
    <scope>NUCLEOTIDE SEQUENCE [LARGE SCALE GENOMIC DNA]</scope>
    <source>
        <strain evidence="3 4">ATCC 35071</strain>
    </source>
</reference>
<dbReference type="SUPFAM" id="SSF53850">
    <property type="entry name" value="Periplasmic binding protein-like II"/>
    <property type="match status" value="1"/>
</dbReference>
<dbReference type="AlphaFoldDB" id="A0A6P2CH98"/>
<dbReference type="Gene3D" id="3.40.190.120">
    <property type="entry name" value="Osmoprotection protein (prox), domain 2"/>
    <property type="match status" value="1"/>
</dbReference>
<evidence type="ECO:0000313" key="4">
    <source>
        <dbReference type="Proteomes" id="UP000471120"/>
    </source>
</evidence>
<dbReference type="Proteomes" id="UP000471120">
    <property type="component" value="Unassembled WGS sequence"/>
</dbReference>
<gene>
    <name evidence="3" type="ORF">DW322_18045</name>
</gene>
<organism evidence="3 4">
    <name type="scientific">Rhodococcus rhodnii</name>
    <dbReference type="NCBI Taxonomy" id="38312"/>
    <lineage>
        <taxon>Bacteria</taxon>
        <taxon>Bacillati</taxon>
        <taxon>Actinomycetota</taxon>
        <taxon>Actinomycetes</taxon>
        <taxon>Mycobacteriales</taxon>
        <taxon>Nocardiaceae</taxon>
        <taxon>Rhodococcus</taxon>
    </lineage>
</organism>
<protein>
    <submittedName>
        <fullName evidence="3">ABC transporter substrate-binding protein</fullName>
    </submittedName>
</protein>
<feature type="domain" description="ABC-type glycine betaine transport system substrate-binding" evidence="2">
    <location>
        <begin position="206"/>
        <end position="270"/>
    </location>
</feature>
<dbReference type="Gene3D" id="3.40.190.10">
    <property type="entry name" value="Periplasmic binding protein-like II"/>
    <property type="match status" value="2"/>
</dbReference>
<dbReference type="RefSeq" id="WP_010837393.1">
    <property type="nucleotide sequence ID" value="NZ_QRCM01000001.1"/>
</dbReference>
<dbReference type="EMBL" id="QRCM01000001">
    <property type="protein sequence ID" value="TXG91743.1"/>
    <property type="molecule type" value="Genomic_DNA"/>
</dbReference>
<name>A0A6P2CH98_9NOCA</name>
<dbReference type="InterPro" id="IPR007210">
    <property type="entry name" value="ABC_Gly_betaine_transp_sub-bd"/>
</dbReference>
<dbReference type="GO" id="GO:0022857">
    <property type="term" value="F:transmembrane transporter activity"/>
    <property type="evidence" value="ECO:0007669"/>
    <property type="project" value="InterPro"/>
</dbReference>
<evidence type="ECO:0000259" key="2">
    <source>
        <dbReference type="Pfam" id="PF04069"/>
    </source>
</evidence>
<keyword evidence="1" id="KW-0732">Signal</keyword>
<feature type="signal peptide" evidence="1">
    <location>
        <begin position="1"/>
        <end position="21"/>
    </location>
</feature>
<evidence type="ECO:0000256" key="1">
    <source>
        <dbReference type="SAM" id="SignalP"/>
    </source>
</evidence>
<dbReference type="PROSITE" id="PS51257">
    <property type="entry name" value="PROKAR_LIPOPROTEIN"/>
    <property type="match status" value="1"/>
</dbReference>
<comment type="caution">
    <text evidence="3">The sequence shown here is derived from an EMBL/GenBank/DDBJ whole genome shotgun (WGS) entry which is preliminary data.</text>
</comment>
<dbReference type="GO" id="GO:0043190">
    <property type="term" value="C:ATP-binding cassette (ABC) transporter complex"/>
    <property type="evidence" value="ECO:0007669"/>
    <property type="project" value="InterPro"/>
</dbReference>
<evidence type="ECO:0000313" key="3">
    <source>
        <dbReference type="EMBL" id="TXG91743.1"/>
    </source>
</evidence>
<feature type="domain" description="ABC-type glycine betaine transport system substrate-binding" evidence="2">
    <location>
        <begin position="39"/>
        <end position="127"/>
    </location>
</feature>
<dbReference type="Pfam" id="PF04069">
    <property type="entry name" value="OpuAC"/>
    <property type="match status" value="2"/>
</dbReference>
<proteinExistence type="predicted"/>
<sequence length="273" mass="27144">MISLRPARAVAAAIATVGVVAGCGAPAANLGPADAEAVTVTIGVDDTPEGAVLAHLYGAALRDAHADVTVVGDLDVAAVDALLAGEVDIAAGFSGSLLARVAPRSEARSADDVFDALSRALPAGIAPGDVATAAENRRVLVVGEPGAETIEDFAPQCAGVRLDPDAAWENAPGPDALGEAGCVFGVDPALPAVTGSTTLAADSAASLADPEHVFAAQNPVALYRSQSLSRTATRGLDVVAGELTTTDLADMVGQVRGGADPGEIARAWIDGQR</sequence>